<evidence type="ECO:0000259" key="1">
    <source>
        <dbReference type="PROSITE" id="PS50181"/>
    </source>
</evidence>
<dbReference type="EMBL" id="PDUG01000114">
    <property type="protein sequence ID" value="PIC11370.1"/>
    <property type="molecule type" value="Genomic_DNA"/>
</dbReference>
<feature type="domain" description="F-box" evidence="1">
    <location>
        <begin position="177"/>
        <end position="224"/>
    </location>
</feature>
<reference evidence="3" key="1">
    <citation type="submission" date="2017-10" db="EMBL/GenBank/DDBJ databases">
        <title>Rapid genome shrinkage in a self-fertile nematode reveals novel sperm competition proteins.</title>
        <authorList>
            <person name="Yin D."/>
            <person name="Schwarz E.M."/>
            <person name="Thomas C.G."/>
            <person name="Felde R.L."/>
            <person name="Korf I.F."/>
            <person name="Cutter A.D."/>
            <person name="Schartner C.M."/>
            <person name="Ralston E.J."/>
            <person name="Meyer B.J."/>
            <person name="Haag E.S."/>
        </authorList>
    </citation>
    <scope>NUCLEOTIDE SEQUENCE [LARGE SCALE GENOMIC DNA]</scope>
    <source>
        <strain evidence="3">JU1422</strain>
    </source>
</reference>
<protein>
    <recommendedName>
        <fullName evidence="1">F-box domain-containing protein</fullName>
    </recommendedName>
</protein>
<gene>
    <name evidence="2" type="ORF">B9Z55_029129</name>
</gene>
<feature type="domain" description="F-box" evidence="1">
    <location>
        <begin position="61"/>
        <end position="108"/>
    </location>
</feature>
<dbReference type="Proteomes" id="UP000230233">
    <property type="component" value="Unassembled WGS sequence"/>
</dbReference>
<sequence length="367" mass="41650">MTNSLGGAVCHLPSSPTNFVLVFGHLMDVYLSVTANPPSLRPSFHPSFCILVYHSAVQLMPIRILSLPAADLQYALSSMNTKDLIALSLCSKRTKSLVKASNREIEGIVADVHKNRIRVRIGTSRLEENDQHQFEYGIEFLNISDSQIELGGNGKEVKFWRKQEFTRICHSSAKLMTIRILSLPVTDLLYALKYMDLGDLIAFSLCSKQTKNLVKSSNRKIESINAKVDENRIRVRIVTKRYHKHHTDSDHQNYGFVSFDVFDSDSGNRFESKVRWKQELTQSDRIAHFLSIFNESVIHKLIIENVNLSYLDTVKQLIPKCQTLKITGLCSDDVARIAFSKLSHIAAEELEIYKNTGGPILIERLQK</sequence>
<dbReference type="InterPro" id="IPR053222">
    <property type="entry name" value="Zygotic_Embryogenesis-Asso"/>
</dbReference>
<dbReference type="AlphaFoldDB" id="A0A2G5S8P3"/>
<dbReference type="Pfam" id="PF00646">
    <property type="entry name" value="F-box"/>
    <property type="match status" value="2"/>
</dbReference>
<evidence type="ECO:0000313" key="2">
    <source>
        <dbReference type="EMBL" id="PIC11370.1"/>
    </source>
</evidence>
<accession>A0A2G5S8P3</accession>
<dbReference type="PANTHER" id="PTHR22899">
    <property type="entry name" value="CYCLIN-RELATED F-BOX FAMILY"/>
    <property type="match status" value="1"/>
</dbReference>
<evidence type="ECO:0000313" key="3">
    <source>
        <dbReference type="Proteomes" id="UP000230233"/>
    </source>
</evidence>
<dbReference type="PROSITE" id="PS50181">
    <property type="entry name" value="FBOX"/>
    <property type="match status" value="2"/>
</dbReference>
<comment type="caution">
    <text evidence="2">The sequence shown here is derived from an EMBL/GenBank/DDBJ whole genome shotgun (WGS) entry which is preliminary data.</text>
</comment>
<dbReference type="InterPro" id="IPR001810">
    <property type="entry name" value="F-box_dom"/>
</dbReference>
<organism evidence="2 3">
    <name type="scientific">Caenorhabditis nigoni</name>
    <dbReference type="NCBI Taxonomy" id="1611254"/>
    <lineage>
        <taxon>Eukaryota</taxon>
        <taxon>Metazoa</taxon>
        <taxon>Ecdysozoa</taxon>
        <taxon>Nematoda</taxon>
        <taxon>Chromadorea</taxon>
        <taxon>Rhabditida</taxon>
        <taxon>Rhabditina</taxon>
        <taxon>Rhabditomorpha</taxon>
        <taxon>Rhabditoidea</taxon>
        <taxon>Rhabditidae</taxon>
        <taxon>Peloderinae</taxon>
        <taxon>Caenorhabditis</taxon>
    </lineage>
</organism>
<keyword evidence="3" id="KW-1185">Reference proteome</keyword>
<name>A0A2G5S8P3_9PELO</name>
<dbReference type="PANTHER" id="PTHR22899:SF0">
    <property type="entry name" value="F-BOX ASSOCIATED DOMAIN-CONTAINING PROTEIN-RELATED"/>
    <property type="match status" value="1"/>
</dbReference>
<proteinExistence type="predicted"/>